<dbReference type="EMBL" id="JAWZYT010005363">
    <property type="protein sequence ID" value="KAK4290800.1"/>
    <property type="molecule type" value="Genomic_DNA"/>
</dbReference>
<evidence type="ECO:0000313" key="2">
    <source>
        <dbReference type="EMBL" id="KAK4290800.1"/>
    </source>
</evidence>
<dbReference type="Proteomes" id="UP001292094">
    <property type="component" value="Unassembled WGS sequence"/>
</dbReference>
<accession>A0AAE1NKE1</accession>
<dbReference type="AlphaFoldDB" id="A0AAE1NKE1"/>
<keyword evidence="3" id="KW-1185">Reference proteome</keyword>
<proteinExistence type="predicted"/>
<name>A0AAE1NKE1_9EUCA</name>
<gene>
    <name evidence="2" type="ORF">Pmani_036333</name>
</gene>
<evidence type="ECO:0000313" key="3">
    <source>
        <dbReference type="Proteomes" id="UP001292094"/>
    </source>
</evidence>
<protein>
    <submittedName>
        <fullName evidence="2">Uncharacterized protein</fullName>
    </submittedName>
</protein>
<comment type="caution">
    <text evidence="2">The sequence shown here is derived from an EMBL/GenBank/DDBJ whole genome shotgun (WGS) entry which is preliminary data.</text>
</comment>
<sequence>MEFPVGGTTLPRHPPAGKETNRQYHEKQQEVQKYEWVFRGAYKDLDSAIPHQFCEPRPLRKNPLDGHPGTPTLLSVFCSTPPGDRVWLVGMMSGKVHNVVTLPYRSVHAAREGNTGTPPL</sequence>
<evidence type="ECO:0000256" key="1">
    <source>
        <dbReference type="SAM" id="MobiDB-lite"/>
    </source>
</evidence>
<reference evidence="2" key="1">
    <citation type="submission" date="2023-11" db="EMBL/GenBank/DDBJ databases">
        <title>Genome assemblies of two species of porcelain crab, Petrolisthes cinctipes and Petrolisthes manimaculis (Anomura: Porcellanidae).</title>
        <authorList>
            <person name="Angst P."/>
        </authorList>
    </citation>
    <scope>NUCLEOTIDE SEQUENCE</scope>
    <source>
        <strain evidence="2">PB745_02</strain>
        <tissue evidence="2">Gill</tissue>
    </source>
</reference>
<organism evidence="2 3">
    <name type="scientific">Petrolisthes manimaculis</name>
    <dbReference type="NCBI Taxonomy" id="1843537"/>
    <lineage>
        <taxon>Eukaryota</taxon>
        <taxon>Metazoa</taxon>
        <taxon>Ecdysozoa</taxon>
        <taxon>Arthropoda</taxon>
        <taxon>Crustacea</taxon>
        <taxon>Multicrustacea</taxon>
        <taxon>Malacostraca</taxon>
        <taxon>Eumalacostraca</taxon>
        <taxon>Eucarida</taxon>
        <taxon>Decapoda</taxon>
        <taxon>Pleocyemata</taxon>
        <taxon>Anomura</taxon>
        <taxon>Galatheoidea</taxon>
        <taxon>Porcellanidae</taxon>
        <taxon>Petrolisthes</taxon>
    </lineage>
</organism>
<feature type="region of interest" description="Disordered" evidence="1">
    <location>
        <begin position="1"/>
        <end position="27"/>
    </location>
</feature>